<dbReference type="PANTHER" id="PTHR17605">
    <property type="entry name" value="RIBOSOME BIOGENESIS PROTEIN BOP1 BLOCK OF PROLIFERATION 1 PROTEIN"/>
    <property type="match status" value="1"/>
</dbReference>
<protein>
    <submittedName>
        <fullName evidence="1">Ribosome biogenesis protein BOP1 like protein</fullName>
    </submittedName>
</protein>
<proteinExistence type="predicted"/>
<evidence type="ECO:0000313" key="1">
    <source>
        <dbReference type="EMBL" id="KAF7682461.1"/>
    </source>
</evidence>
<name>A0ABQ7HWD1_9MICR</name>
<accession>A0ABQ7HWD1</accession>
<dbReference type="InterPro" id="IPR036322">
    <property type="entry name" value="WD40_repeat_dom_sf"/>
</dbReference>
<dbReference type="SUPFAM" id="SSF50978">
    <property type="entry name" value="WD40 repeat-like"/>
    <property type="match status" value="1"/>
</dbReference>
<gene>
    <name evidence="1" type="ORF">TCON_2310</name>
</gene>
<dbReference type="PANTHER" id="PTHR17605:SF0">
    <property type="entry name" value="RIBOSOME BIOGENESIS PROTEIN BOP1"/>
    <property type="match status" value="1"/>
</dbReference>
<sequence>MDKINKFLAERPVRNKKQFMYRNKQITITKEDYKQIKGYQMNKCLTPLNMYEPLNCKFSREVREDGLPKNTKEKKSHFKKQKKKKQYIKMEYPPKNIIEDVWEGEGIESLRLEYRVEDTPRQCMAYNPGEDLSMDPNDFGNRLKRRYFAPSFVKKYKMENIFKKLPSRESFRPYPEYVSKIYKLEQTKSIAMNQFFTNAIVNKKDTVQTLNIKKYYERTITNGKIDRVIWIKNEICLVIGNTVVITKSYNLDGLENDCAEIEVTDSLGNFVKKKNCLFIKHKNRIKWITINKQNTFLGIITGKSVVVHNIKKEASMQPFKLRTEIPLQMEFGDDKPFIYVMSTNTIYVYDMLKKAVIKKQRLGLGNMQRFTLHGSLVCIQDGYDRLIITDLEEQTKIMQQSNRILFMDMHKKLNLVCLIYENEMKLIYANIEKDIYSVVKSEDGIFKSLKFHSVLPWLYVMKKNIFTIYT</sequence>
<dbReference type="InterPro" id="IPR015943">
    <property type="entry name" value="WD40/YVTN_repeat-like_dom_sf"/>
</dbReference>
<dbReference type="Proteomes" id="UP001516464">
    <property type="component" value="Unassembled WGS sequence"/>
</dbReference>
<keyword evidence="2" id="KW-1185">Reference proteome</keyword>
<dbReference type="Gene3D" id="2.130.10.10">
    <property type="entry name" value="YVTN repeat-like/Quinoprotein amine dehydrogenase"/>
    <property type="match status" value="1"/>
</dbReference>
<reference evidence="1 2" key="1">
    <citation type="submission" date="2019-01" db="EMBL/GenBank/DDBJ databases">
        <title>Genomes sequencing and comparative genomics of infectious freshwater microsporidia, Cucumispora dikerogammari and Thelohania contejeani.</title>
        <authorList>
            <person name="Cormier A."/>
            <person name="Giraud I."/>
            <person name="Wattier R."/>
            <person name="Teixeira M."/>
            <person name="Grandjean F."/>
            <person name="Rigaud T."/>
            <person name="Cordaux R."/>
        </authorList>
    </citation>
    <scope>NUCLEOTIDE SEQUENCE [LARGE SCALE GENOMIC DNA]</scope>
    <source>
        <strain evidence="1">T1</strain>
        <tissue evidence="1">Spores</tissue>
    </source>
</reference>
<dbReference type="EMBL" id="SBIQ01000254">
    <property type="protein sequence ID" value="KAF7682461.1"/>
    <property type="molecule type" value="Genomic_DNA"/>
</dbReference>
<organism evidence="1 2">
    <name type="scientific">Astathelohania contejeani</name>
    <dbReference type="NCBI Taxonomy" id="164912"/>
    <lineage>
        <taxon>Eukaryota</taxon>
        <taxon>Fungi</taxon>
        <taxon>Fungi incertae sedis</taxon>
        <taxon>Microsporidia</taxon>
        <taxon>Astathelohaniidae</taxon>
        <taxon>Astathelohania</taxon>
    </lineage>
</organism>
<comment type="caution">
    <text evidence="1">The sequence shown here is derived from an EMBL/GenBank/DDBJ whole genome shotgun (WGS) entry which is preliminary data.</text>
</comment>
<dbReference type="InterPro" id="IPR028598">
    <property type="entry name" value="BOP1/Erb1"/>
</dbReference>
<evidence type="ECO:0000313" key="2">
    <source>
        <dbReference type="Proteomes" id="UP001516464"/>
    </source>
</evidence>